<dbReference type="EMBL" id="CP017887">
    <property type="protein sequence ID" value="APC19595.1"/>
    <property type="molecule type" value="Genomic_DNA"/>
</dbReference>
<evidence type="ECO:0000313" key="2">
    <source>
        <dbReference type="Proteomes" id="UP000182567"/>
    </source>
</evidence>
<dbReference type="AlphaFoldDB" id="A0A1J0EUF4"/>
<keyword evidence="1" id="KW-0614">Plasmid</keyword>
<dbReference type="RefSeq" id="WP_071556089.1">
    <property type="nucleotide sequence ID" value="NZ_CP017887.1"/>
</dbReference>
<evidence type="ECO:0000313" key="1">
    <source>
        <dbReference type="EMBL" id="APC19595.1"/>
    </source>
</evidence>
<protein>
    <submittedName>
        <fullName evidence="1">Uncharacterized protein</fullName>
    </submittedName>
</protein>
<accession>A0A1J0EUF4</accession>
<dbReference type="Gene3D" id="2.120.10.30">
    <property type="entry name" value="TolB, C-terminal domain"/>
    <property type="match status" value="1"/>
</dbReference>
<reference evidence="2" key="1">
    <citation type="submission" date="2016-10" db="EMBL/GenBank/DDBJ databases">
        <title>Pseudomonas frederiksbergensis ERGS4:02 complete genome.</title>
        <authorList>
            <person name="Kumar R."/>
            <person name="Acharya V."/>
            <person name="Singh D."/>
        </authorList>
    </citation>
    <scope>NUCLEOTIDE SEQUENCE [LARGE SCALE GENOMIC DNA]</scope>
    <source>
        <strain evidence="2">ERGS4:02</strain>
        <plasmid evidence="2">unnamed1</plasmid>
    </source>
</reference>
<name>A0A1J0EUF4_9PSED</name>
<organism evidence="1 2">
    <name type="scientific">Pseudomonas frederiksbergensis</name>
    <dbReference type="NCBI Taxonomy" id="104087"/>
    <lineage>
        <taxon>Bacteria</taxon>
        <taxon>Pseudomonadati</taxon>
        <taxon>Pseudomonadota</taxon>
        <taxon>Gammaproteobacteria</taxon>
        <taxon>Pseudomonadales</taxon>
        <taxon>Pseudomonadaceae</taxon>
        <taxon>Pseudomonas</taxon>
    </lineage>
</organism>
<dbReference type="InterPro" id="IPR011042">
    <property type="entry name" value="6-blade_b-propeller_TolB-like"/>
</dbReference>
<dbReference type="SUPFAM" id="SSF63829">
    <property type="entry name" value="Calcium-dependent phosphotriesterase"/>
    <property type="match status" value="1"/>
</dbReference>
<dbReference type="Proteomes" id="UP000182567">
    <property type="component" value="Plasmid unnamed1"/>
</dbReference>
<sequence>MTTSWRIFFVVALCVGYLSGCSEEKHGYVPLQAGSAVKLLAVSNDQGLNSKNNYVSVAPLADNKFVIANYVSLLVLDRDAGSLCKVSAESVFGDVEEARLSEDQQHFLESITYNPTGVFVGGNGKLYVANYKANNILVGSLDAAGCKYLIEGEYSSVDTRGPENVVVDQSANLLISANYDAGTIVAFDLDSKEEKWSAAIAQAHGVTVSGGKVFATGLTERKVYEIDIKTGKIINSKGSLGWNPMESQYIWPTSIFSLNKDELVVADPQSGFVSVLNSSTLDVIRYTGGNGPSENLFNYPYAAVPVDGELMVLSSMRGEILFLNSDDMDVSERLSFSEERWSKPEAGETKSIPVFGQEWKGYVDMSEFSVKLRGEAYRLGFGNLSPKKSGPVLNIPDSGSLFNTGAYIYFLQGYTESDVDIIFSSSSQTLLGVVHKDGYPDVLIPRLIDLDSWKVGESLVSGIGKSVNFERLSADIKDAGAKYYGRLDDIGWVEKTALYSVLAFSDLGLDYDQFLTRLDAAFATAAGREFKLAYDQCSESTCDRSALKKAAYSYFRETSNLPYISLDEYSLVGMISGISPMASQKVNVDYQGCEGATYYQGYGVEILKTDTLNDYLSAVDLPSSSLCVSVKGDASVIGLDVIWNDVETAPKSLEIYGRDGGEGSHWELLKKYSGIKVVVVGGYATSQFTFDNKSDFSKFYIKVLNGGVQNRLILRQVKPILSAAAKSAMVPSHLFAFVHCPMGGNYLGYGTEALETNSLNDYLSAQSLETSSVCFSSSSDSSLVGLNLGWYSADEVGTLVQVFGSASPTFSREVSVGKFNVGDPYSISNFFFSDIAVKPQSRYPFYRVRLLEGKGQGRLLLRSFTPIYSVEGTGGNAAARRLARAVSKNLHYGVGVSSASHNTKQSLDDLERLIASAENAHCGNYALVFVSKLPKNTVWKVYDVSANDGRVHSVVELEFDREKYVYDPTLGIEYRCSLSAMIDGACKYSADPSFYQVNPVLRAFRGAGFFYGANIKNVYSSSRDLISPYF</sequence>
<gene>
    <name evidence="1" type="ORF">BLL42_28195</name>
</gene>
<proteinExistence type="predicted"/>
<dbReference type="OrthoDB" id="9799230at2"/>
<geneLocation type="plasmid" evidence="1 2">
    <name>unnamed1</name>
</geneLocation>
<dbReference type="GeneID" id="46912158"/>